<keyword evidence="3" id="KW-1185">Reference proteome</keyword>
<dbReference type="OrthoDB" id="2986852at2"/>
<dbReference type="InterPro" id="IPR010982">
    <property type="entry name" value="Lambda_DNA-bd_dom_sf"/>
</dbReference>
<dbReference type="PROSITE" id="PS50943">
    <property type="entry name" value="HTH_CROC1"/>
    <property type="match status" value="1"/>
</dbReference>
<gene>
    <name evidence="2" type="ordered locus">SAOUHSC_02062</name>
</gene>
<dbReference type="RefSeq" id="WP_000772915.1">
    <property type="nucleotide sequence ID" value="NC_007795.1"/>
</dbReference>
<dbReference type="Proteomes" id="UP000008816">
    <property type="component" value="Chromosome"/>
</dbReference>
<dbReference type="AlphaFoldDB" id="Q2FX38"/>
<dbReference type="Pfam" id="PF13443">
    <property type="entry name" value="HTH_26"/>
    <property type="match status" value="1"/>
</dbReference>
<dbReference type="SUPFAM" id="SSF47413">
    <property type="entry name" value="lambda repressor-like DNA-binding domains"/>
    <property type="match status" value="1"/>
</dbReference>
<reference evidence="3" key="1">
    <citation type="book" date="2006" name="Gram positive pathogens, 2nd edition" publisher="ASM Press" city="Washington D.C">
        <title>The Staphylococcus aureus NCTC 8325 genome.</title>
        <editorList>
            <person name="Fischetti V."/>
            <person name="Novick R."/>
            <person name="Ferretti J."/>
            <person name="Portnoy D."/>
            <person name="Rood J."/>
        </editorList>
        <authorList>
            <person name="Gillaspy A.F."/>
            <person name="Worrell V."/>
            <person name="Orvis J."/>
            <person name="Roe B.A."/>
            <person name="Dyer D.W."/>
            <person name="Iandolo J.J."/>
        </authorList>
    </citation>
    <scope>NUCLEOTIDE SEQUENCE [LARGE SCALE GENOMIC DNA]</scope>
    <source>
        <strain evidence="3">NCTC 8325 / PS 47</strain>
    </source>
</reference>
<dbReference type="PATRIC" id="fig|93061.5.peg.1870"/>
<organism evidence="2 3">
    <name type="scientific">Staphylococcus aureus (strain NCTC 8325 / PS 47)</name>
    <dbReference type="NCBI Taxonomy" id="93061"/>
    <lineage>
        <taxon>Bacteria</taxon>
        <taxon>Bacillati</taxon>
        <taxon>Bacillota</taxon>
        <taxon>Bacilli</taxon>
        <taxon>Bacillales</taxon>
        <taxon>Staphylococcaceae</taxon>
        <taxon>Staphylococcus</taxon>
    </lineage>
</organism>
<dbReference type="RefSeq" id="YP_500555.1">
    <property type="nucleotide sequence ID" value="NC_007795.1"/>
</dbReference>
<dbReference type="GO" id="GO:0003677">
    <property type="term" value="F:DNA binding"/>
    <property type="evidence" value="ECO:0007669"/>
    <property type="project" value="InterPro"/>
</dbReference>
<name>Q2FX38_STAA8</name>
<evidence type="ECO:0000313" key="2">
    <source>
        <dbReference type="EMBL" id="ABD31114.1"/>
    </source>
</evidence>
<dbReference type="HOGENOM" id="CLU_066192_31_3_9"/>
<dbReference type="SMR" id="Q2FX38"/>
<protein>
    <submittedName>
        <fullName evidence="2">Helix-turn-helix DNA binding protein</fullName>
    </submittedName>
</protein>
<sequence>MKLNEVFATNLRVIMARDNVSVQDLHNETGVSRSTISGYKNGKAEMVNLNVLDKLADALGVNVSELFTRNHNTHKLEDWIKKSKCIEVE</sequence>
<dbReference type="EMBL" id="CP000253">
    <property type="protein sequence ID" value="ABD31114.1"/>
    <property type="molecule type" value="Genomic_DNA"/>
</dbReference>
<evidence type="ECO:0000313" key="3">
    <source>
        <dbReference type="Proteomes" id="UP000008816"/>
    </source>
</evidence>
<dbReference type="GeneID" id="3919749"/>
<accession>Q2FX38</accession>
<dbReference type="InterPro" id="IPR001387">
    <property type="entry name" value="Cro/C1-type_HTH"/>
</dbReference>
<evidence type="ECO:0000259" key="1">
    <source>
        <dbReference type="PROSITE" id="PS50943"/>
    </source>
</evidence>
<dbReference type="CDD" id="cd00093">
    <property type="entry name" value="HTH_XRE"/>
    <property type="match status" value="1"/>
</dbReference>
<proteinExistence type="predicted"/>
<dbReference type="KEGG" id="sao:SAOUHSC_02062"/>
<dbReference type="SMART" id="SM00530">
    <property type="entry name" value="HTH_XRE"/>
    <property type="match status" value="1"/>
</dbReference>
<dbReference type="Gene3D" id="1.10.260.40">
    <property type="entry name" value="lambda repressor-like DNA-binding domains"/>
    <property type="match status" value="1"/>
</dbReference>
<dbReference type="STRING" id="93061.SAOUHSC_02062"/>
<feature type="domain" description="HTH cro/C1-type" evidence="1">
    <location>
        <begin position="11"/>
        <end position="66"/>
    </location>
</feature>